<feature type="non-terminal residue" evidence="2">
    <location>
        <position position="1"/>
    </location>
</feature>
<feature type="compositionally biased region" description="Basic and acidic residues" evidence="1">
    <location>
        <begin position="159"/>
        <end position="169"/>
    </location>
</feature>
<feature type="region of interest" description="Disordered" evidence="1">
    <location>
        <begin position="12"/>
        <end position="57"/>
    </location>
</feature>
<feature type="compositionally biased region" description="Basic residues" evidence="1">
    <location>
        <begin position="217"/>
        <end position="232"/>
    </location>
</feature>
<gene>
    <name evidence="2" type="ORF">AVDCRST_MAG21-1279</name>
</gene>
<evidence type="ECO:0000256" key="1">
    <source>
        <dbReference type="SAM" id="MobiDB-lite"/>
    </source>
</evidence>
<keyword evidence="2" id="KW-0560">Oxidoreductase</keyword>
<evidence type="ECO:0000313" key="2">
    <source>
        <dbReference type="EMBL" id="CAA9376336.1"/>
    </source>
</evidence>
<accession>A0A6J4N309</accession>
<dbReference type="EC" id="1.6.5.3" evidence="2"/>
<name>A0A6J4N309_9ACTN</name>
<organism evidence="2">
    <name type="scientific">uncultured Nocardioidaceae bacterium</name>
    <dbReference type="NCBI Taxonomy" id="253824"/>
    <lineage>
        <taxon>Bacteria</taxon>
        <taxon>Bacillati</taxon>
        <taxon>Actinomycetota</taxon>
        <taxon>Actinomycetes</taxon>
        <taxon>Propionibacteriales</taxon>
        <taxon>Nocardioidaceae</taxon>
        <taxon>environmental samples</taxon>
    </lineage>
</organism>
<keyword evidence="2" id="KW-0830">Ubiquinone</keyword>
<feature type="compositionally biased region" description="Basic and acidic residues" evidence="1">
    <location>
        <begin position="15"/>
        <end position="24"/>
    </location>
</feature>
<dbReference type="EMBL" id="CADCUL010000126">
    <property type="protein sequence ID" value="CAA9376336.1"/>
    <property type="molecule type" value="Genomic_DNA"/>
</dbReference>
<dbReference type="AlphaFoldDB" id="A0A6J4N309"/>
<reference evidence="2" key="1">
    <citation type="submission" date="2020-02" db="EMBL/GenBank/DDBJ databases">
        <authorList>
            <person name="Meier V. D."/>
        </authorList>
    </citation>
    <scope>NUCLEOTIDE SEQUENCE</scope>
    <source>
        <strain evidence="2">AVDCRST_MAG21</strain>
    </source>
</reference>
<feature type="region of interest" description="Disordered" evidence="1">
    <location>
        <begin position="114"/>
        <end position="232"/>
    </location>
</feature>
<protein>
    <submittedName>
        <fullName evidence="2">NADH-ubiquinone oxidoreductase chain J</fullName>
        <ecNumber evidence="2">1.6.5.3</ecNumber>
    </submittedName>
</protein>
<proteinExistence type="predicted"/>
<sequence>DHRVRLLRLRRRPDRQRGDGRDLAQPRPQRAVPDPRLLQRGGAVPDRGCRVPGDDPGHRLCGRGRGAVPVRGDDAGRGLHADARRLPAVRAARCRGRRHPFPGARVRHRRLDLRRRRGGASAVAHARRRGEQRRGDRAHPLHGLRLPLPGRRPRAAGGYDRRHRADLARAPRHAAAGHRCADRARRHGQPAGGALGRRAGQPRHRAAPFAGGGAPARARRGRARWARRGPPL</sequence>
<feature type="compositionally biased region" description="Basic and acidic residues" evidence="1">
    <location>
        <begin position="47"/>
        <end position="57"/>
    </location>
</feature>
<dbReference type="GO" id="GO:0016491">
    <property type="term" value="F:oxidoreductase activity"/>
    <property type="evidence" value="ECO:0007669"/>
    <property type="project" value="UniProtKB-KW"/>
</dbReference>
<feature type="non-terminal residue" evidence="2">
    <location>
        <position position="232"/>
    </location>
</feature>